<sequence>MAEPHQPPYSLQPPPPQQHQSMAPWYGMSPHMYQTQQAPAPPPPHHAMAWTAASMLPPPPPGDQAYSYPSQQYHVPPQGDFYPRPQQVHHHYPPPPQPAQPQFTYMYGQQDQVWHQANNNWGYQQWPHPAQTTSLSQEEVWAAKARAWAASKAVQDESRPSPNVPQQSHQDYMFQPQEQHPPGGPQHSLQPPGQEVASIHSYQSNIINQGQSAQLRAQSEHLSQSLGYGQSTQDSTSSITQESVLESFEQKANQAGAQSHANDSQSLFGSSQVHDAAAKFGLDSVMTGPQGNEPLSKKPPAAPVYSQQATHLLPQSQASPLISQPHLPYPDKLSTAGYEQQQVPSNYVQPPPPPPNAQQPPPQVPHQPQKLPLQSHYQASGALDGVEGEFGLSPGSLQNWAPVGGPGMPFPPAMGAGTSQFDPIHTPHQLPVPWRPDGSGLQGLGFPSSAPFVVGTSPGLGPGAGPPVRPLFAPDGFVERPKKAAVPSWLREELMKKKAAGLTGTASGMLSSDESSRVNGGEPANSLGQRVGVSDKLRSSSPGLSEDEEEDQEAEIEAARSAAINQEIKRLLTEVLLKVTGDLFKEIAQEVLEEDSDDMLQGSTSPDERSRVGSLTSPLSTNVGPPPLSGRVFVSSGKNPVPEDPGRDKESSDSGEPAGDVLGLGNYASDDETLEPKDHEAAPRGLSTDTEKHDVVTASSVHQAKFEENAVTLEGKRADGPLQSNEHLHQWKVTNEDITVQETSVKQKSTANHIDVQNGKLPVAGDLGASQIQVSNLTSKEIAVQSQLVSEQSSSKERSSSILKGEGKSRDTLTMSIQVKEPAGHNSDTSFKKPENKEASFSQDNLIGNRKREEKREDRSKDLSNKERKRDDKPTTEHKSRDERDDRPKAKSDTSCKERHLDERSKDSKEVKRTRGSESRGRDSSRERRKEKDKVKEKSKPRERESDRDGKRQEKREREGRLKRGEAAEKKARHRSTSSSGREGSSSSNSDRSRGRLRTRRSSRHITSSPGRSRKRRASRSRSRSRSPHVKHTHRRNVPSPSHEKSRRSGSKSPVHRRGRG</sequence>
<feature type="compositionally biased region" description="Acidic residues" evidence="1">
    <location>
        <begin position="545"/>
        <end position="556"/>
    </location>
</feature>
<dbReference type="GO" id="GO:0043484">
    <property type="term" value="P:regulation of RNA splicing"/>
    <property type="evidence" value="ECO:0007669"/>
    <property type="project" value="InterPro"/>
</dbReference>
<feature type="compositionally biased region" description="Polar residues" evidence="1">
    <location>
        <begin position="250"/>
        <end position="273"/>
    </location>
</feature>
<reference evidence="2" key="1">
    <citation type="submission" date="2021-01" db="EMBL/GenBank/DDBJ databases">
        <title>Adiantum capillus-veneris genome.</title>
        <authorList>
            <person name="Fang Y."/>
            <person name="Liao Q."/>
        </authorList>
    </citation>
    <scope>NUCLEOTIDE SEQUENCE</scope>
    <source>
        <strain evidence="2">H3</strain>
        <tissue evidence="2">Leaf</tissue>
    </source>
</reference>
<gene>
    <name evidence="2" type="ORF">GOP47_0013335</name>
</gene>
<dbReference type="GO" id="GO:0051726">
    <property type="term" value="P:regulation of cell cycle"/>
    <property type="evidence" value="ECO:0007669"/>
    <property type="project" value="InterPro"/>
</dbReference>
<dbReference type="InterPro" id="IPR032922">
    <property type="entry name" value="SON"/>
</dbReference>
<feature type="compositionally biased region" description="Polar residues" evidence="1">
    <location>
        <begin position="211"/>
        <end position="229"/>
    </location>
</feature>
<comment type="caution">
    <text evidence="2">The sequence shown here is derived from an EMBL/GenBank/DDBJ whole genome shotgun (WGS) entry which is preliminary data.</text>
</comment>
<keyword evidence="3" id="KW-1185">Reference proteome</keyword>
<feature type="region of interest" description="Disordered" evidence="1">
    <location>
        <begin position="211"/>
        <end position="370"/>
    </location>
</feature>
<feature type="compositionally biased region" description="Low complexity" evidence="1">
    <location>
        <begin position="175"/>
        <end position="187"/>
    </location>
</feature>
<feature type="compositionally biased region" description="Basic and acidic residues" evidence="1">
    <location>
        <begin position="794"/>
        <end position="811"/>
    </location>
</feature>
<evidence type="ECO:0000256" key="1">
    <source>
        <dbReference type="SAM" id="MobiDB-lite"/>
    </source>
</evidence>
<feature type="compositionally biased region" description="Basic and acidic residues" evidence="1">
    <location>
        <begin position="850"/>
        <end position="970"/>
    </location>
</feature>
<protein>
    <submittedName>
        <fullName evidence="2">Uncharacterized protein</fullName>
    </submittedName>
</protein>
<feature type="region of interest" description="Disordered" evidence="1">
    <location>
        <begin position="787"/>
        <end position="1061"/>
    </location>
</feature>
<feature type="region of interest" description="Disordered" evidence="1">
    <location>
        <begin position="1"/>
        <end position="96"/>
    </location>
</feature>
<dbReference type="EMBL" id="JABFUD020000013">
    <property type="protein sequence ID" value="KAI5071084.1"/>
    <property type="molecule type" value="Genomic_DNA"/>
</dbReference>
<feature type="region of interest" description="Disordered" evidence="1">
    <location>
        <begin position="151"/>
        <end position="197"/>
    </location>
</feature>
<feature type="compositionally biased region" description="Polar residues" evidence="1">
    <location>
        <begin position="613"/>
        <end position="623"/>
    </location>
</feature>
<feature type="region of interest" description="Disordered" evidence="1">
    <location>
        <begin position="504"/>
        <end position="557"/>
    </location>
</feature>
<feature type="region of interest" description="Disordered" evidence="1">
    <location>
        <begin position="592"/>
        <end position="693"/>
    </location>
</feature>
<organism evidence="2 3">
    <name type="scientific">Adiantum capillus-veneris</name>
    <name type="common">Maidenhair fern</name>
    <dbReference type="NCBI Taxonomy" id="13818"/>
    <lineage>
        <taxon>Eukaryota</taxon>
        <taxon>Viridiplantae</taxon>
        <taxon>Streptophyta</taxon>
        <taxon>Embryophyta</taxon>
        <taxon>Tracheophyta</taxon>
        <taxon>Polypodiopsida</taxon>
        <taxon>Polypodiidae</taxon>
        <taxon>Polypodiales</taxon>
        <taxon>Pteridineae</taxon>
        <taxon>Pteridaceae</taxon>
        <taxon>Vittarioideae</taxon>
        <taxon>Adiantum</taxon>
    </lineage>
</organism>
<feature type="compositionally biased region" description="Basic residues" evidence="1">
    <location>
        <begin position="1045"/>
        <end position="1061"/>
    </location>
</feature>
<feature type="compositionally biased region" description="Low complexity" evidence="1">
    <location>
        <begin position="230"/>
        <end position="243"/>
    </location>
</feature>
<dbReference type="AlphaFoldDB" id="A0A9D4UNW5"/>
<feature type="compositionally biased region" description="Pro residues" evidence="1">
    <location>
        <begin position="349"/>
        <end position="365"/>
    </location>
</feature>
<dbReference type="PANTHER" id="PTHR46528:SF1">
    <property type="entry name" value="PROTEIN SON"/>
    <property type="match status" value="1"/>
</dbReference>
<feature type="compositionally biased region" description="Low complexity" evidence="1">
    <location>
        <begin position="977"/>
        <end position="990"/>
    </location>
</feature>
<name>A0A9D4UNW5_ADICA</name>
<dbReference type="OrthoDB" id="540503at2759"/>
<evidence type="ECO:0000313" key="3">
    <source>
        <dbReference type="Proteomes" id="UP000886520"/>
    </source>
</evidence>
<evidence type="ECO:0000313" key="2">
    <source>
        <dbReference type="EMBL" id="KAI5071084.1"/>
    </source>
</evidence>
<dbReference type="PANTHER" id="PTHR46528">
    <property type="entry name" value="PROTEIN SON"/>
    <property type="match status" value="1"/>
</dbReference>
<feature type="compositionally biased region" description="Basic residues" evidence="1">
    <location>
        <begin position="1012"/>
        <end position="1037"/>
    </location>
</feature>
<feature type="compositionally biased region" description="Polar residues" evidence="1">
    <location>
        <begin position="504"/>
        <end position="513"/>
    </location>
</feature>
<feature type="compositionally biased region" description="Polar residues" evidence="1">
    <location>
        <begin position="305"/>
        <end position="322"/>
    </location>
</feature>
<feature type="compositionally biased region" description="Polar residues" evidence="1">
    <location>
        <begin position="160"/>
        <end position="170"/>
    </location>
</feature>
<dbReference type="GO" id="GO:0003723">
    <property type="term" value="F:RNA binding"/>
    <property type="evidence" value="ECO:0007669"/>
    <property type="project" value="InterPro"/>
</dbReference>
<proteinExistence type="predicted"/>
<feature type="compositionally biased region" description="Basic residues" evidence="1">
    <location>
        <begin position="995"/>
        <end position="1004"/>
    </location>
</feature>
<accession>A0A9D4UNW5</accession>
<feature type="compositionally biased region" description="Pro residues" evidence="1">
    <location>
        <begin position="1"/>
        <end position="17"/>
    </location>
</feature>
<dbReference type="Proteomes" id="UP000886520">
    <property type="component" value="Chromosome 13"/>
</dbReference>